<comment type="caution">
    <text evidence="1">The sequence shown here is derived from an EMBL/GenBank/DDBJ whole genome shotgun (WGS) entry which is preliminary data.</text>
</comment>
<dbReference type="EMBL" id="LAZR01005201">
    <property type="protein sequence ID" value="KKN01963.1"/>
    <property type="molecule type" value="Genomic_DNA"/>
</dbReference>
<dbReference type="AlphaFoldDB" id="A0A0F9Q9D0"/>
<gene>
    <name evidence="1" type="ORF">LCGC14_1122620</name>
</gene>
<reference evidence="1" key="1">
    <citation type="journal article" date="2015" name="Nature">
        <title>Complex archaea that bridge the gap between prokaryotes and eukaryotes.</title>
        <authorList>
            <person name="Spang A."/>
            <person name="Saw J.H."/>
            <person name="Jorgensen S.L."/>
            <person name="Zaremba-Niedzwiedzka K."/>
            <person name="Martijn J."/>
            <person name="Lind A.E."/>
            <person name="van Eijk R."/>
            <person name="Schleper C."/>
            <person name="Guy L."/>
            <person name="Ettema T.J."/>
        </authorList>
    </citation>
    <scope>NUCLEOTIDE SEQUENCE</scope>
</reference>
<accession>A0A0F9Q9D0</accession>
<proteinExistence type="predicted"/>
<protein>
    <submittedName>
        <fullName evidence="1">Uncharacterized protein</fullName>
    </submittedName>
</protein>
<feature type="non-terminal residue" evidence="1">
    <location>
        <position position="36"/>
    </location>
</feature>
<sequence length="36" mass="3955">MTDKVFTVIATQELAGGPKSLPVNFSSIELAREYIK</sequence>
<name>A0A0F9Q9D0_9ZZZZ</name>
<evidence type="ECO:0000313" key="1">
    <source>
        <dbReference type="EMBL" id="KKN01963.1"/>
    </source>
</evidence>
<organism evidence="1">
    <name type="scientific">marine sediment metagenome</name>
    <dbReference type="NCBI Taxonomy" id="412755"/>
    <lineage>
        <taxon>unclassified sequences</taxon>
        <taxon>metagenomes</taxon>
        <taxon>ecological metagenomes</taxon>
    </lineage>
</organism>